<proteinExistence type="predicted"/>
<organism evidence="1 2">
    <name type="scientific">Nonomuraea guangzhouensis</name>
    <dbReference type="NCBI Taxonomy" id="1291555"/>
    <lineage>
        <taxon>Bacteria</taxon>
        <taxon>Bacillati</taxon>
        <taxon>Actinomycetota</taxon>
        <taxon>Actinomycetes</taxon>
        <taxon>Streptosporangiales</taxon>
        <taxon>Streptosporangiaceae</taxon>
        <taxon>Nonomuraea</taxon>
    </lineage>
</organism>
<dbReference type="Proteomes" id="UP001597097">
    <property type="component" value="Unassembled WGS sequence"/>
</dbReference>
<evidence type="ECO:0008006" key="3">
    <source>
        <dbReference type="Google" id="ProtNLM"/>
    </source>
</evidence>
<gene>
    <name evidence="1" type="ORF">ACFSJ0_28345</name>
</gene>
<evidence type="ECO:0000313" key="2">
    <source>
        <dbReference type="Proteomes" id="UP001597097"/>
    </source>
</evidence>
<dbReference type="EMBL" id="JBHUCM010000020">
    <property type="protein sequence ID" value="MFD1540999.1"/>
    <property type="molecule type" value="Genomic_DNA"/>
</dbReference>
<dbReference type="RefSeq" id="WP_219532433.1">
    <property type="nucleotide sequence ID" value="NZ_JAHKRM010000014.1"/>
</dbReference>
<evidence type="ECO:0000313" key="1">
    <source>
        <dbReference type="EMBL" id="MFD1540999.1"/>
    </source>
</evidence>
<protein>
    <recommendedName>
        <fullName evidence="3">WD40-like Beta Propeller Repeat</fullName>
    </recommendedName>
</protein>
<comment type="caution">
    <text evidence="1">The sequence shown here is derived from an EMBL/GenBank/DDBJ whole genome shotgun (WGS) entry which is preliminary data.</text>
</comment>
<accession>A0ABW4GF44</accession>
<name>A0ABW4GF44_9ACTN</name>
<sequence length="521" mass="56106">MPVRSLTTLGTALTMMFWGVLPGGQVPPPKPERVVSTIVPLPASVTSVRFPGYTADGSRVLAAATSTGFRGTQLVSFTEDGTGLRCLTCQAWNGPELLKPIAFPDGRRVLVRIGSQTPDAPADHGVVECVPSVIDCRRATVVPIVPPAAGDPNVEQDQREFRLAPDGRHVALSQVRRTASGRPTGVGIVGRLARHGDAYQVEDARVVATDGELKGFTPDGQAVTFARFLNAFEAGNPDVVEVDLRSGRESRLTSALDWDEDVDFAPGRHKGRRWMVVGSARTTGLLETFSQIRRPAFIEEGVPALPFAAFTARNPEIAEPWLVDEHDTRGSYTGQPLAPGAIAAGWDSKPNFRWRPDGTAVLFWQQQVRGTRTRVVVAHLPERTPARRGPARPAPTPSWAPPVAGHVPPDLRPVAHHAGKISGSIDITRRPSPLPPFAYLLEVTYTNYADEPGFVLNGIERSYYGKPGLYGAPSRYSADLAVSGRHSGYLTANNVLIQPNAISGTIESELDGRHLSLGPLP</sequence>
<reference evidence="2" key="1">
    <citation type="journal article" date="2019" name="Int. J. Syst. Evol. Microbiol.">
        <title>The Global Catalogue of Microorganisms (GCM) 10K type strain sequencing project: providing services to taxonomists for standard genome sequencing and annotation.</title>
        <authorList>
            <consortium name="The Broad Institute Genomics Platform"/>
            <consortium name="The Broad Institute Genome Sequencing Center for Infectious Disease"/>
            <person name="Wu L."/>
            <person name="Ma J."/>
        </authorList>
    </citation>
    <scope>NUCLEOTIDE SEQUENCE [LARGE SCALE GENOMIC DNA]</scope>
    <source>
        <strain evidence="2">CGMCC 1.15399</strain>
    </source>
</reference>
<keyword evidence="2" id="KW-1185">Reference proteome</keyword>